<sequence length="954" mass="103940">MNFKHTFFLSATVLLVTAGGAFAQVKKKPAPSPKSKPVPAAKQIAPPANAQILPSDPFLLKGTLPNGLTYYIRSTTALAKNAEVVLVNKAGSVLETDAQRGYAHLISHLALKGTPGFTEEQLAAFMQLNKGKLKADSNAISSYDESVYRLTVRTDTADALNKGLKLLAGWAGGITFDAANVNAAKTGVTEELKNSLNVMKDRLDKNALPFMLNNSRYALRNPKGEEAAIAAADAATLKSFYTDWYRPDLQAIIVVGDVDAKQVEATIKTIFSALKGPAVPKPVTLYAIAPVVGTQIKFITDKELPYVVTQVVIPQPRAVAKTPAGFMQSVQLNLFNEMLANRIDELRQQSNSPFLFAQAGYNSFIGKQDAFIAMVLANARGIDTAVKTLATEIERTRKFGFVSTELERAKQNALSQVGFEYQQRDNILPASIAAEYQRNFITGGIATGTSYKYNYYLDNIGKIDLATMNALAAKLLNQNRAILLQAPETEKALFPTEQAVRTWFTTGSAAVSAYEDNASIPLMEKLPVAGKVVSIKTDSTILVTNVTLSNGVKVILKPTQFQPGQIIMNGFALGGTSLASDADFTSADLAARVIGISGVAGFSQTQLERMLRNKSVNISPYTSDILHGFTGFTSANDFETAIQLLHLYFTQPRKDIAAWQKTIADTKGALVLRAVEEGSVLQDTANAILSGYNKRGMTTTIAQLNAASLDKAYQFYKDRYSNAANFTFTFTGSFTVEAILPFIETYLGSLPTKAGTETFKNLGMHPPAGNITRTIVKGKGDIALTQMIYSGKYDYSAVNNIDLDAVETILYLKLAQRIKDTTGNIQTGVRVNYTKHPESRYRVNIDIQSPVADLERVTGLVVDEINKFRQNGAEQKELNTFVLDDARTTQSQLRQNAYWSGALNVAAQTGDDPDKILLHVQSLQQLTIPRTKEAAIKYLNDANLIKLTLLPEKK</sequence>
<dbReference type="InterPro" id="IPR050626">
    <property type="entry name" value="Peptidase_M16"/>
</dbReference>
<dbReference type="InterPro" id="IPR011765">
    <property type="entry name" value="Pept_M16_N"/>
</dbReference>
<name>A0ABW2YWV5_9SPHI</name>
<evidence type="ECO:0000256" key="4">
    <source>
        <dbReference type="ARBA" id="ARBA00022833"/>
    </source>
</evidence>
<feature type="domain" description="Peptidase M16 C-terminal" evidence="8">
    <location>
        <begin position="708"/>
        <end position="879"/>
    </location>
</feature>
<dbReference type="RefSeq" id="WP_377100495.1">
    <property type="nucleotide sequence ID" value="NZ_JBHTHU010000006.1"/>
</dbReference>
<feature type="signal peptide" evidence="6">
    <location>
        <begin position="1"/>
        <end position="23"/>
    </location>
</feature>
<gene>
    <name evidence="9" type="ORF">ACFQZS_11945</name>
</gene>
<organism evidence="9 10">
    <name type="scientific">Mucilaginibacter calamicampi</name>
    <dbReference type="NCBI Taxonomy" id="1302352"/>
    <lineage>
        <taxon>Bacteria</taxon>
        <taxon>Pseudomonadati</taxon>
        <taxon>Bacteroidota</taxon>
        <taxon>Sphingobacteriia</taxon>
        <taxon>Sphingobacteriales</taxon>
        <taxon>Sphingobacteriaceae</taxon>
        <taxon>Mucilaginibacter</taxon>
    </lineage>
</organism>
<feature type="domain" description="Peptidase M16 C-terminal" evidence="8">
    <location>
        <begin position="234"/>
        <end position="412"/>
    </location>
</feature>
<feature type="domain" description="Peptidase M16 N-terminal" evidence="7">
    <location>
        <begin position="79"/>
        <end position="199"/>
    </location>
</feature>
<dbReference type="SUPFAM" id="SSF63411">
    <property type="entry name" value="LuxS/MPP-like metallohydrolase"/>
    <property type="match status" value="4"/>
</dbReference>
<comment type="caution">
    <text evidence="9">The sequence shown here is derived from an EMBL/GenBank/DDBJ whole genome shotgun (WGS) entry which is preliminary data.</text>
</comment>
<evidence type="ECO:0000313" key="10">
    <source>
        <dbReference type="Proteomes" id="UP001596958"/>
    </source>
</evidence>
<keyword evidence="4" id="KW-0862">Zinc</keyword>
<dbReference type="PANTHER" id="PTHR43690:SF34">
    <property type="entry name" value="ZINC PROTEASE PQQL-LIKE"/>
    <property type="match status" value="1"/>
</dbReference>
<evidence type="ECO:0000256" key="3">
    <source>
        <dbReference type="ARBA" id="ARBA00022801"/>
    </source>
</evidence>
<feature type="chain" id="PRO_5045063944" evidence="6">
    <location>
        <begin position="24"/>
        <end position="954"/>
    </location>
</feature>
<keyword evidence="6" id="KW-0732">Signal</keyword>
<protein>
    <submittedName>
        <fullName evidence="9">M16 family metallopeptidase</fullName>
    </submittedName>
</protein>
<dbReference type="Gene3D" id="3.30.830.10">
    <property type="entry name" value="Metalloenzyme, LuxS/M16 peptidase-like"/>
    <property type="match status" value="4"/>
</dbReference>
<proteinExistence type="inferred from homology"/>
<accession>A0ABW2YWV5</accession>
<keyword evidence="3" id="KW-0378">Hydrolase</keyword>
<dbReference type="EMBL" id="JBHTHU010000006">
    <property type="protein sequence ID" value="MFD0750857.1"/>
    <property type="molecule type" value="Genomic_DNA"/>
</dbReference>
<dbReference type="Pfam" id="PF05193">
    <property type="entry name" value="Peptidase_M16_C"/>
    <property type="match status" value="2"/>
</dbReference>
<keyword evidence="10" id="KW-1185">Reference proteome</keyword>
<dbReference type="InterPro" id="IPR011249">
    <property type="entry name" value="Metalloenz_LuxS/M16"/>
</dbReference>
<evidence type="ECO:0000256" key="1">
    <source>
        <dbReference type="ARBA" id="ARBA00007261"/>
    </source>
</evidence>
<dbReference type="InterPro" id="IPR007863">
    <property type="entry name" value="Peptidase_M16_C"/>
</dbReference>
<evidence type="ECO:0000259" key="7">
    <source>
        <dbReference type="Pfam" id="PF00675"/>
    </source>
</evidence>
<reference evidence="10" key="1">
    <citation type="journal article" date="2019" name="Int. J. Syst. Evol. Microbiol.">
        <title>The Global Catalogue of Microorganisms (GCM) 10K type strain sequencing project: providing services to taxonomists for standard genome sequencing and annotation.</title>
        <authorList>
            <consortium name="The Broad Institute Genomics Platform"/>
            <consortium name="The Broad Institute Genome Sequencing Center for Infectious Disease"/>
            <person name="Wu L."/>
            <person name="Ma J."/>
        </authorList>
    </citation>
    <scope>NUCLEOTIDE SEQUENCE [LARGE SCALE GENOMIC DNA]</scope>
    <source>
        <strain evidence="10">CCUG 63418</strain>
    </source>
</reference>
<keyword evidence="2" id="KW-0645">Protease</keyword>
<evidence type="ECO:0000259" key="8">
    <source>
        <dbReference type="Pfam" id="PF05193"/>
    </source>
</evidence>
<comment type="similarity">
    <text evidence="1">Belongs to the peptidase M16 family.</text>
</comment>
<dbReference type="Pfam" id="PF00675">
    <property type="entry name" value="Peptidase_M16"/>
    <property type="match status" value="1"/>
</dbReference>
<evidence type="ECO:0000313" key="9">
    <source>
        <dbReference type="EMBL" id="MFD0750857.1"/>
    </source>
</evidence>
<evidence type="ECO:0000256" key="2">
    <source>
        <dbReference type="ARBA" id="ARBA00022670"/>
    </source>
</evidence>
<dbReference type="PANTHER" id="PTHR43690">
    <property type="entry name" value="NARDILYSIN"/>
    <property type="match status" value="1"/>
</dbReference>
<evidence type="ECO:0000256" key="6">
    <source>
        <dbReference type="SAM" id="SignalP"/>
    </source>
</evidence>
<dbReference type="Proteomes" id="UP001596958">
    <property type="component" value="Unassembled WGS sequence"/>
</dbReference>
<evidence type="ECO:0000256" key="5">
    <source>
        <dbReference type="ARBA" id="ARBA00023049"/>
    </source>
</evidence>
<keyword evidence="5" id="KW-0482">Metalloprotease</keyword>